<sequence length="126" mass="14142">MKHSAGDREQRSEYRLTGRAKVEIELEAADPELRLSAHTVTSYTRDVSAHGIRIETAESVRVGALLNAKVQLSPEERPFELVCEVVWCEATNAGEERWLIGLRMAESEDVRFLDWIEAVAEAMAGE</sequence>
<evidence type="ECO:0000259" key="1">
    <source>
        <dbReference type="Pfam" id="PF07238"/>
    </source>
</evidence>
<gene>
    <name evidence="2" type="ORF">SAMN04487963_2953</name>
</gene>
<dbReference type="SUPFAM" id="SSF141371">
    <property type="entry name" value="PilZ domain-like"/>
    <property type="match status" value="1"/>
</dbReference>
<accession>A0A1I4RUA2</accession>
<dbReference type="InterPro" id="IPR009875">
    <property type="entry name" value="PilZ_domain"/>
</dbReference>
<reference evidence="3" key="1">
    <citation type="submission" date="2016-10" db="EMBL/GenBank/DDBJ databases">
        <authorList>
            <person name="Varghese N."/>
            <person name="Submissions S."/>
        </authorList>
    </citation>
    <scope>NUCLEOTIDE SEQUENCE [LARGE SCALE GENOMIC DNA]</scope>
    <source>
        <strain evidence="3">CGMCC 1.7061</strain>
    </source>
</reference>
<evidence type="ECO:0000313" key="2">
    <source>
        <dbReference type="EMBL" id="SFM55815.1"/>
    </source>
</evidence>
<dbReference type="GO" id="GO:0035438">
    <property type="term" value="F:cyclic-di-GMP binding"/>
    <property type="evidence" value="ECO:0007669"/>
    <property type="project" value="InterPro"/>
</dbReference>
<feature type="domain" description="PilZ" evidence="1">
    <location>
        <begin position="10"/>
        <end position="104"/>
    </location>
</feature>
<dbReference type="AlphaFoldDB" id="A0A1I4RUA2"/>
<dbReference type="Pfam" id="PF07238">
    <property type="entry name" value="PilZ"/>
    <property type="match status" value="1"/>
</dbReference>
<protein>
    <submittedName>
        <fullName evidence="2">PilZ domain-containing protein</fullName>
    </submittedName>
</protein>
<dbReference type="RefSeq" id="WP_175481935.1">
    <property type="nucleotide sequence ID" value="NZ_FOUE01000004.1"/>
</dbReference>
<evidence type="ECO:0000313" key="3">
    <source>
        <dbReference type="Proteomes" id="UP000198519"/>
    </source>
</evidence>
<organism evidence="2 3">
    <name type="scientific">Marinobacter zhejiangensis</name>
    <dbReference type="NCBI Taxonomy" id="488535"/>
    <lineage>
        <taxon>Bacteria</taxon>
        <taxon>Pseudomonadati</taxon>
        <taxon>Pseudomonadota</taxon>
        <taxon>Gammaproteobacteria</taxon>
        <taxon>Pseudomonadales</taxon>
        <taxon>Marinobacteraceae</taxon>
        <taxon>Marinobacter</taxon>
    </lineage>
</organism>
<dbReference type="EMBL" id="FOUE01000004">
    <property type="protein sequence ID" value="SFM55815.1"/>
    <property type="molecule type" value="Genomic_DNA"/>
</dbReference>
<dbReference type="Gene3D" id="2.40.10.220">
    <property type="entry name" value="predicted glycosyltransferase like domains"/>
    <property type="match status" value="1"/>
</dbReference>
<keyword evidence="3" id="KW-1185">Reference proteome</keyword>
<dbReference type="Proteomes" id="UP000198519">
    <property type="component" value="Unassembled WGS sequence"/>
</dbReference>
<name>A0A1I4RUA2_9GAMM</name>
<proteinExistence type="predicted"/>